<dbReference type="EMBL" id="HBIU01017611">
    <property type="protein sequence ID" value="CAE0629509.1"/>
    <property type="molecule type" value="Transcribed_RNA"/>
</dbReference>
<keyword evidence="5 6" id="KW-0472">Membrane</keyword>
<evidence type="ECO:0008006" key="8">
    <source>
        <dbReference type="Google" id="ProtNLM"/>
    </source>
</evidence>
<dbReference type="GO" id="GO:0016020">
    <property type="term" value="C:membrane"/>
    <property type="evidence" value="ECO:0007669"/>
    <property type="project" value="UniProtKB-SubCell"/>
</dbReference>
<sequence length="294" mass="32279">MFGITTVFAISAGGCLFGWFGKKQVSRLEAFLVSVAGSEGRAYAGLTDDAAQRLLRDVGPGAKWTQERSSYFAKLLQYNFRGQLYSSLIFVRRLLQGSTSFLANGLVSFLFSSMIIYDYPNLSSKFSQLKENKRLAYPFKIFAPKFKAFATLVGQSFEVQTLIALCNTILTTLGLLVLRIPGAVLMSILVFVCSFIPLAGIIISTFPMCAVALTEYGLGKVGQVIAMVVIVHAVEAYLLNPQIYASKLKLHPLFVLASLYITEHFTGVQGLFLAVPVAVYIYNEIILDQSSKAQ</sequence>
<name>A0A6V1PBQ1_HETAK</name>
<organism evidence="7">
    <name type="scientific">Heterosigma akashiwo</name>
    <name type="common">Chromophytic alga</name>
    <name type="synonym">Heterosigma carterae</name>
    <dbReference type="NCBI Taxonomy" id="2829"/>
    <lineage>
        <taxon>Eukaryota</taxon>
        <taxon>Sar</taxon>
        <taxon>Stramenopiles</taxon>
        <taxon>Ochrophyta</taxon>
        <taxon>Raphidophyceae</taxon>
        <taxon>Chattonellales</taxon>
        <taxon>Chattonellaceae</taxon>
        <taxon>Heterosigma</taxon>
    </lineage>
</organism>
<comment type="similarity">
    <text evidence="2">Belongs to the autoinducer-2 exporter (AI-2E) (TC 2.A.86) family.</text>
</comment>
<accession>A0A6V1PBQ1</accession>
<feature type="transmembrane region" description="Helical" evidence="6">
    <location>
        <begin position="252"/>
        <end position="282"/>
    </location>
</feature>
<feature type="transmembrane region" description="Helical" evidence="6">
    <location>
        <begin position="159"/>
        <end position="178"/>
    </location>
</feature>
<keyword evidence="3 6" id="KW-0812">Transmembrane</keyword>
<comment type="subcellular location">
    <subcellularLocation>
        <location evidence="1">Membrane</location>
        <topology evidence="1">Multi-pass membrane protein</topology>
    </subcellularLocation>
</comment>
<reference evidence="7" key="1">
    <citation type="submission" date="2021-01" db="EMBL/GenBank/DDBJ databases">
        <authorList>
            <person name="Corre E."/>
            <person name="Pelletier E."/>
            <person name="Niang G."/>
            <person name="Scheremetjew M."/>
            <person name="Finn R."/>
            <person name="Kale V."/>
            <person name="Holt S."/>
            <person name="Cochrane G."/>
            <person name="Meng A."/>
            <person name="Brown T."/>
            <person name="Cohen L."/>
        </authorList>
    </citation>
    <scope>NUCLEOTIDE SEQUENCE</scope>
    <source>
        <strain evidence="7">CCMP3107</strain>
    </source>
</reference>
<evidence type="ECO:0000256" key="2">
    <source>
        <dbReference type="ARBA" id="ARBA00009773"/>
    </source>
</evidence>
<dbReference type="GO" id="GO:0055085">
    <property type="term" value="P:transmembrane transport"/>
    <property type="evidence" value="ECO:0007669"/>
    <property type="project" value="TreeGrafter"/>
</dbReference>
<dbReference type="PANTHER" id="PTHR21716">
    <property type="entry name" value="TRANSMEMBRANE PROTEIN"/>
    <property type="match status" value="1"/>
</dbReference>
<evidence type="ECO:0000256" key="4">
    <source>
        <dbReference type="ARBA" id="ARBA00022989"/>
    </source>
</evidence>
<evidence type="ECO:0000313" key="7">
    <source>
        <dbReference type="EMBL" id="CAE0629509.1"/>
    </source>
</evidence>
<feature type="transmembrane region" description="Helical" evidence="6">
    <location>
        <begin position="101"/>
        <end position="119"/>
    </location>
</feature>
<keyword evidence="4 6" id="KW-1133">Transmembrane helix</keyword>
<dbReference type="PANTHER" id="PTHR21716:SF62">
    <property type="entry name" value="TRANSPORT PROTEIN YDBI-RELATED"/>
    <property type="match status" value="1"/>
</dbReference>
<feature type="transmembrane region" description="Helical" evidence="6">
    <location>
        <begin position="185"/>
        <end position="206"/>
    </location>
</feature>
<dbReference type="Pfam" id="PF01594">
    <property type="entry name" value="AI-2E_transport"/>
    <property type="match status" value="1"/>
</dbReference>
<evidence type="ECO:0000256" key="5">
    <source>
        <dbReference type="ARBA" id="ARBA00023136"/>
    </source>
</evidence>
<feature type="transmembrane region" description="Helical" evidence="6">
    <location>
        <begin position="221"/>
        <end position="240"/>
    </location>
</feature>
<protein>
    <recommendedName>
        <fullName evidence="8">AI-2E family transporter</fullName>
    </recommendedName>
</protein>
<evidence type="ECO:0000256" key="6">
    <source>
        <dbReference type="SAM" id="Phobius"/>
    </source>
</evidence>
<evidence type="ECO:0000256" key="3">
    <source>
        <dbReference type="ARBA" id="ARBA00022692"/>
    </source>
</evidence>
<gene>
    <name evidence="7" type="ORF">HAKA00212_LOCUS8192</name>
</gene>
<evidence type="ECO:0000256" key="1">
    <source>
        <dbReference type="ARBA" id="ARBA00004141"/>
    </source>
</evidence>
<dbReference type="AlphaFoldDB" id="A0A6V1PBQ1"/>
<proteinExistence type="inferred from homology"/>
<dbReference type="InterPro" id="IPR002549">
    <property type="entry name" value="AI-2E-like"/>
</dbReference>